<gene>
    <name evidence="2" type="ORF">DPM33_35275</name>
</gene>
<organism evidence="2 3">
    <name type="scientific">Mesorhizobium hawassense</name>
    <dbReference type="NCBI Taxonomy" id="1209954"/>
    <lineage>
        <taxon>Bacteria</taxon>
        <taxon>Pseudomonadati</taxon>
        <taxon>Pseudomonadota</taxon>
        <taxon>Alphaproteobacteria</taxon>
        <taxon>Hyphomicrobiales</taxon>
        <taxon>Phyllobacteriaceae</taxon>
        <taxon>Mesorhizobium</taxon>
    </lineage>
</organism>
<evidence type="ECO:0000313" key="2">
    <source>
        <dbReference type="EMBL" id="RAZ82135.1"/>
    </source>
</evidence>
<dbReference type="OrthoDB" id="476248at2"/>
<protein>
    <recommendedName>
        <fullName evidence="1">Transposase DDE domain-containing protein</fullName>
    </recommendedName>
</protein>
<comment type="caution">
    <text evidence="2">The sequence shown here is derived from an EMBL/GenBank/DDBJ whole genome shotgun (WGS) entry which is preliminary data.</text>
</comment>
<proteinExistence type="predicted"/>
<evidence type="ECO:0000259" key="1">
    <source>
        <dbReference type="Pfam" id="PF13701"/>
    </source>
</evidence>
<evidence type="ECO:0000313" key="3">
    <source>
        <dbReference type="Proteomes" id="UP000251558"/>
    </source>
</evidence>
<dbReference type="Pfam" id="PF13701">
    <property type="entry name" value="DDE_Tnp_1_4"/>
    <property type="match status" value="1"/>
</dbReference>
<reference evidence="3" key="1">
    <citation type="submission" date="2018-06" db="EMBL/GenBank/DDBJ databases">
        <authorList>
            <person name="Helene L.C."/>
            <person name="Dall'Agnol R."/>
            <person name="Delamuta J.R."/>
            <person name="Hungria M."/>
        </authorList>
    </citation>
    <scope>NUCLEOTIDE SEQUENCE [LARGE SCALE GENOMIC DNA]</scope>
    <source>
        <strain evidence="3">AC99b</strain>
    </source>
</reference>
<accession>A0A330H1D4</accession>
<feature type="domain" description="Transposase DDE" evidence="1">
    <location>
        <begin position="77"/>
        <end position="206"/>
    </location>
</feature>
<sequence length="219" mass="23792">MATSASTPCEACWTLPATIWSKSALPPLLASPHRHGRRYLAAALIPDVTRKKITAAFVADASPRMAASCFWPRPSEGLQLADRLATAIQDSRNPQRVTHARPKFCAPASLRPGGYEMPTISIGCAPTRPSSSPVDGCPTEGIDLCSQPTCSRLENRQNMRTVIRLGWVLVHLWLSSYAAPSKSATLDIADTLDVVHSHQQLSPFNAPLRRALLPADRHL</sequence>
<dbReference type="EMBL" id="QMBP01000042">
    <property type="protein sequence ID" value="RAZ82135.1"/>
    <property type="molecule type" value="Genomic_DNA"/>
</dbReference>
<dbReference type="AlphaFoldDB" id="A0A330H1D4"/>
<dbReference type="InterPro" id="IPR025668">
    <property type="entry name" value="Tnp_DDE_dom"/>
</dbReference>
<reference evidence="2 3" key="2">
    <citation type="submission" date="2018-07" db="EMBL/GenBank/DDBJ databases">
        <title>Diversity of Mesorhizobium strains in Brazil.</title>
        <authorList>
            <person name="Helene L.C.F."/>
            <person name="Dall'Agnol R."/>
            <person name="Delamuta J.R.M."/>
            <person name="Hungria M."/>
        </authorList>
    </citation>
    <scope>NUCLEOTIDE SEQUENCE [LARGE SCALE GENOMIC DNA]</scope>
    <source>
        <strain evidence="2 3">AC99b</strain>
    </source>
</reference>
<keyword evidence="3" id="KW-1185">Reference proteome</keyword>
<dbReference type="Proteomes" id="UP000251558">
    <property type="component" value="Unassembled WGS sequence"/>
</dbReference>
<name>A0A330H1D4_9HYPH</name>